<keyword evidence="3" id="KW-1185">Reference proteome</keyword>
<protein>
    <recommendedName>
        <fullName evidence="1">F-box domain-containing protein</fullName>
    </recommendedName>
</protein>
<proteinExistence type="predicted"/>
<dbReference type="PROSITE" id="PS50181">
    <property type="entry name" value="FBOX"/>
    <property type="match status" value="1"/>
</dbReference>
<evidence type="ECO:0000259" key="1">
    <source>
        <dbReference type="PROSITE" id="PS50181"/>
    </source>
</evidence>
<reference evidence="2 3" key="1">
    <citation type="journal article" date="2018" name="IMA Fungus">
        <title>IMA Genome-F 9: Draft genome sequence of Annulohypoxylon stygium, Aspergillus mulundensis, Berkeleyomyces basicola (syn. Thielaviopsis basicola), Ceratocystis smalleyi, two Cercospora beticola strains, Coleophoma cylindrospora, Fusarium fracticaudum, Phialophora cf. hyalina, and Morchella septimelata.</title>
        <authorList>
            <person name="Wingfield B.D."/>
            <person name="Bills G.F."/>
            <person name="Dong Y."/>
            <person name="Huang W."/>
            <person name="Nel W.J."/>
            <person name="Swalarsk-Parry B.S."/>
            <person name="Vaghefi N."/>
            <person name="Wilken P.M."/>
            <person name="An Z."/>
            <person name="de Beer Z.W."/>
            <person name="De Vos L."/>
            <person name="Chen L."/>
            <person name="Duong T.A."/>
            <person name="Gao Y."/>
            <person name="Hammerbacher A."/>
            <person name="Kikkert J.R."/>
            <person name="Li Y."/>
            <person name="Li H."/>
            <person name="Li K."/>
            <person name="Li Q."/>
            <person name="Liu X."/>
            <person name="Ma X."/>
            <person name="Naidoo K."/>
            <person name="Pethybridge S.J."/>
            <person name="Sun J."/>
            <person name="Steenkamp E.T."/>
            <person name="van der Nest M.A."/>
            <person name="van Wyk S."/>
            <person name="Wingfield M.J."/>
            <person name="Xiong C."/>
            <person name="Yue Q."/>
            <person name="Zhang X."/>
        </authorList>
    </citation>
    <scope>NUCLEOTIDE SEQUENCE [LARGE SCALE GENOMIC DNA]</scope>
    <source>
        <strain evidence="2 3">DSM 5745</strain>
    </source>
</reference>
<dbReference type="SUPFAM" id="SSF52047">
    <property type="entry name" value="RNI-like"/>
    <property type="match status" value="1"/>
</dbReference>
<dbReference type="Pfam" id="PF12937">
    <property type="entry name" value="F-box-like"/>
    <property type="match status" value="1"/>
</dbReference>
<gene>
    <name evidence="2" type="ORF">DSM5745_09485</name>
</gene>
<sequence length="443" mass="49844">MSHSNRHSSQSSMALCDLPPEMIGEIASHLDLSDLLNVHLVCHYLKDATVNRYERAKIANLRTDFSRESLARLEKLSNSHLAPHVKELNIVGKPVWWTCRLGTGLAWRRRDGRLVSDQESIRRWGEVIRGFPNCTSFSFPMTKPTDYNFATSPGQRDNGQAESGETAPRLIFPRLLPGETFDDALTTTDAYMVLIHIITQAQIPIKSLTILEHEEGGLDQDRIDTAHLDDPAFTAAWSNLRELRLKPSYNFHMETVYLPRLMSAATNLETLSIQLTDGGRNLIKALGSDSPSQTFKLKRLSITEGHVLHMEPLEPHEPLSQLIAPHRETLEHLTISNLEFKWASPNLFLSRLSNIGMSKLRSLYINKVTWDSLREQQPETEIKGLTFPSIAHGQDLVLPRTKDVRYTLSTNEADGVEPATSEIRLEGEDMSSAVEALRQAAVV</sequence>
<dbReference type="SUPFAM" id="SSF81383">
    <property type="entry name" value="F-box domain"/>
    <property type="match status" value="1"/>
</dbReference>
<dbReference type="Proteomes" id="UP000256690">
    <property type="component" value="Unassembled WGS sequence"/>
</dbReference>
<comment type="caution">
    <text evidence="2">The sequence shown here is derived from an EMBL/GenBank/DDBJ whole genome shotgun (WGS) entry which is preliminary data.</text>
</comment>
<dbReference type="RefSeq" id="XP_026599849.1">
    <property type="nucleotide sequence ID" value="XM_026751501.1"/>
</dbReference>
<organism evidence="2 3">
    <name type="scientific">Aspergillus mulundensis</name>
    <dbReference type="NCBI Taxonomy" id="1810919"/>
    <lineage>
        <taxon>Eukaryota</taxon>
        <taxon>Fungi</taxon>
        <taxon>Dikarya</taxon>
        <taxon>Ascomycota</taxon>
        <taxon>Pezizomycotina</taxon>
        <taxon>Eurotiomycetes</taxon>
        <taxon>Eurotiomycetidae</taxon>
        <taxon>Eurotiales</taxon>
        <taxon>Aspergillaceae</taxon>
        <taxon>Aspergillus</taxon>
        <taxon>Aspergillus subgen. Nidulantes</taxon>
    </lineage>
</organism>
<dbReference type="SMART" id="SM00256">
    <property type="entry name" value="FBOX"/>
    <property type="match status" value="1"/>
</dbReference>
<accession>A0A3D8QV74</accession>
<name>A0A3D8QV74_9EURO</name>
<dbReference type="EMBL" id="PVWQ01000013">
    <property type="protein sequence ID" value="RDW65746.1"/>
    <property type="molecule type" value="Genomic_DNA"/>
</dbReference>
<dbReference type="InterPro" id="IPR001810">
    <property type="entry name" value="F-box_dom"/>
</dbReference>
<dbReference type="GeneID" id="38119855"/>
<evidence type="ECO:0000313" key="2">
    <source>
        <dbReference type="EMBL" id="RDW65746.1"/>
    </source>
</evidence>
<dbReference type="AlphaFoldDB" id="A0A3D8QV74"/>
<dbReference type="InterPro" id="IPR036047">
    <property type="entry name" value="F-box-like_dom_sf"/>
</dbReference>
<feature type="domain" description="F-box" evidence="1">
    <location>
        <begin position="12"/>
        <end position="61"/>
    </location>
</feature>
<dbReference type="OrthoDB" id="5279008at2759"/>
<evidence type="ECO:0000313" key="3">
    <source>
        <dbReference type="Proteomes" id="UP000256690"/>
    </source>
</evidence>